<organism evidence="2 3">
    <name type="scientific">Rhizophagus irregularis</name>
    <dbReference type="NCBI Taxonomy" id="588596"/>
    <lineage>
        <taxon>Eukaryota</taxon>
        <taxon>Fungi</taxon>
        <taxon>Fungi incertae sedis</taxon>
        <taxon>Mucoromycota</taxon>
        <taxon>Glomeromycotina</taxon>
        <taxon>Glomeromycetes</taxon>
        <taxon>Glomerales</taxon>
        <taxon>Glomeraceae</taxon>
        <taxon>Rhizophagus</taxon>
    </lineage>
</organism>
<dbReference type="Proteomes" id="UP000234323">
    <property type="component" value="Unassembled WGS sequence"/>
</dbReference>
<dbReference type="InterPro" id="IPR048324">
    <property type="entry name" value="ZSWIM1-3_RNaseH-like"/>
</dbReference>
<dbReference type="PANTHER" id="PTHR31569:SF4">
    <property type="entry name" value="SWIM-TYPE DOMAIN-CONTAINING PROTEIN"/>
    <property type="match status" value="1"/>
</dbReference>
<evidence type="ECO:0000313" key="2">
    <source>
        <dbReference type="EMBL" id="PKY39722.1"/>
    </source>
</evidence>
<dbReference type="Pfam" id="PF21056">
    <property type="entry name" value="ZSWIM1-3_RNaseH-like"/>
    <property type="match status" value="1"/>
</dbReference>
<keyword evidence="3" id="KW-1185">Reference proteome</keyword>
<dbReference type="VEuPathDB" id="FungiDB:RhiirFUN_021637"/>
<accession>A0A2I1FZC1</accession>
<dbReference type="PANTHER" id="PTHR31569">
    <property type="entry name" value="SWIM-TYPE DOMAIN-CONTAINING PROTEIN"/>
    <property type="match status" value="1"/>
</dbReference>
<gene>
    <name evidence="2" type="ORF">RhiirA4_440230</name>
</gene>
<name>A0A2I1FZC1_9GLOM</name>
<reference evidence="2 3" key="1">
    <citation type="submission" date="2015-10" db="EMBL/GenBank/DDBJ databases">
        <title>Genome analyses suggest a sexual origin of heterokaryosis in a supposedly ancient asexual fungus.</title>
        <authorList>
            <person name="Ropars J."/>
            <person name="Sedzielewska K."/>
            <person name="Noel J."/>
            <person name="Charron P."/>
            <person name="Farinelli L."/>
            <person name="Marton T."/>
            <person name="Kruger M."/>
            <person name="Pelin A."/>
            <person name="Brachmann A."/>
            <person name="Corradi N."/>
        </authorList>
    </citation>
    <scope>NUCLEOTIDE SEQUENCE [LARGE SCALE GENOMIC DNA]</scope>
    <source>
        <strain evidence="2 3">A4</strain>
    </source>
</reference>
<evidence type="ECO:0000313" key="3">
    <source>
        <dbReference type="Proteomes" id="UP000234323"/>
    </source>
</evidence>
<feature type="domain" description="ZSWIM1/3 RNaseH-like" evidence="1">
    <location>
        <begin position="217"/>
        <end position="338"/>
    </location>
</feature>
<evidence type="ECO:0000259" key="1">
    <source>
        <dbReference type="Pfam" id="PF21056"/>
    </source>
</evidence>
<dbReference type="VEuPathDB" id="FungiDB:FUN_019148"/>
<dbReference type="EMBL" id="LLXI01000074">
    <property type="protein sequence ID" value="PKY39722.1"/>
    <property type="molecule type" value="Genomic_DNA"/>
</dbReference>
<protein>
    <recommendedName>
        <fullName evidence="1">ZSWIM1/3 RNaseH-like domain-containing protein</fullName>
    </recommendedName>
</protein>
<dbReference type="InterPro" id="IPR052579">
    <property type="entry name" value="Zinc_finger_SWIM"/>
</dbReference>
<sequence>MEIIEASAIVRPAANLTPDEKRSLLFDVSCSLEIPMEDFDENWWPLVSNIWTQYNSYKQVNDNVRKDFACHFMKHRESSSRKKENIPIEKRQITKTRPSKLCHAKIRVLWLFSLKMVRVERYKDSPNHTHTLLESDKIKRSQAVRTLVEKEAVKNYSPPSNTAAVKEYSIGLGLGASARELNRKEVTNIKYKVRGPMEAHLFCDSDLKSDISKSIAFLTEKEYRVEYYYVSHQSTTTKGIVFTRPVQLEKLQHHGWLTLIDSTHKTNKYDWRLFTLYVRDTYGCWNVGAHFFVSSEDGDTVSEALKIIRNSFCRWIPRYILSDQSSIEAKGIKKAFPGISAGEQECETRDVMNAAMHKRTKIGCEKLVQDAINDCSVPAVRNYIKRNYTKNTQQWALWARQHSPLLLQVTSTNSLESFHSELKRLTSSSHGLIGTVYNIAKIDCKKITDSEKAAFEFRTKKISVYGVDDDIVEEIHKFPFQIQHLLVTEARAVADRIEKGKGAPGLSSLNCHCLFRNRYLLPCRHIFHEHIYGSTKLLTVDAWKVFQGMFEECGYEIYERRESIIEFAQTKQLKEAEDRRLTVVELTERIRDKYWRIEELGDVEKTDAFISMLKTSLNPIISNFDKSN</sequence>
<dbReference type="AlphaFoldDB" id="A0A2I1FZC1"/>
<dbReference type="VEuPathDB" id="FungiDB:RhiirA1_472440"/>
<proteinExistence type="predicted"/>
<comment type="caution">
    <text evidence="2">The sequence shown here is derived from an EMBL/GenBank/DDBJ whole genome shotgun (WGS) entry which is preliminary data.</text>
</comment>